<dbReference type="AlphaFoldDB" id="A0A978UTS8"/>
<comment type="similarity">
    <text evidence="2 7">Belongs to the FMO family.</text>
</comment>
<dbReference type="GO" id="GO:0004499">
    <property type="term" value="F:N,N-dimethylaniline monooxygenase activity"/>
    <property type="evidence" value="ECO:0007669"/>
    <property type="project" value="InterPro"/>
</dbReference>
<dbReference type="InterPro" id="IPR020946">
    <property type="entry name" value="Flavin_mOase-like"/>
</dbReference>
<evidence type="ECO:0000256" key="1">
    <source>
        <dbReference type="ARBA" id="ARBA00001974"/>
    </source>
</evidence>
<dbReference type="FunFam" id="3.50.50.60:FF:000167">
    <property type="entry name" value="Flavin-containing monooxygenase"/>
    <property type="match status" value="1"/>
</dbReference>
<evidence type="ECO:0000256" key="7">
    <source>
        <dbReference type="RuleBase" id="RU361177"/>
    </source>
</evidence>
<evidence type="ECO:0000256" key="5">
    <source>
        <dbReference type="ARBA" id="ARBA00022857"/>
    </source>
</evidence>
<dbReference type="InterPro" id="IPR050346">
    <property type="entry name" value="FMO-like"/>
</dbReference>
<keyword evidence="3 7" id="KW-0285">Flavoprotein</keyword>
<reference evidence="8" key="1">
    <citation type="journal article" date="2021" name="Front. Plant Sci.">
        <title>Chromosome-Scale Genome Assembly for Chinese Sour Jujube and Insights Into Its Genome Evolution and Domestication Signature.</title>
        <authorList>
            <person name="Shen L.-Y."/>
            <person name="Luo H."/>
            <person name="Wang X.-L."/>
            <person name="Wang X.-M."/>
            <person name="Qiu X.-J."/>
            <person name="Liu H."/>
            <person name="Zhou S.-S."/>
            <person name="Jia K.-H."/>
            <person name="Nie S."/>
            <person name="Bao Y.-T."/>
            <person name="Zhang R.-G."/>
            <person name="Yun Q.-Z."/>
            <person name="Chai Y.-H."/>
            <person name="Lu J.-Y."/>
            <person name="Li Y."/>
            <person name="Zhao S.-W."/>
            <person name="Mao J.-F."/>
            <person name="Jia S.-G."/>
            <person name="Mao Y.-M."/>
        </authorList>
    </citation>
    <scope>NUCLEOTIDE SEQUENCE</scope>
    <source>
        <strain evidence="8">AT0</strain>
        <tissue evidence="8">Leaf</tissue>
    </source>
</reference>
<evidence type="ECO:0000313" key="8">
    <source>
        <dbReference type="EMBL" id="KAH7518278.1"/>
    </source>
</evidence>
<dbReference type="GO" id="GO:0050661">
    <property type="term" value="F:NADP binding"/>
    <property type="evidence" value="ECO:0007669"/>
    <property type="project" value="InterPro"/>
</dbReference>
<organism evidence="8 9">
    <name type="scientific">Ziziphus jujuba var. spinosa</name>
    <dbReference type="NCBI Taxonomy" id="714518"/>
    <lineage>
        <taxon>Eukaryota</taxon>
        <taxon>Viridiplantae</taxon>
        <taxon>Streptophyta</taxon>
        <taxon>Embryophyta</taxon>
        <taxon>Tracheophyta</taxon>
        <taxon>Spermatophyta</taxon>
        <taxon>Magnoliopsida</taxon>
        <taxon>eudicotyledons</taxon>
        <taxon>Gunneridae</taxon>
        <taxon>Pentapetalae</taxon>
        <taxon>rosids</taxon>
        <taxon>fabids</taxon>
        <taxon>Rosales</taxon>
        <taxon>Rhamnaceae</taxon>
        <taxon>Paliureae</taxon>
        <taxon>Ziziphus</taxon>
    </lineage>
</organism>
<dbReference type="PROSITE" id="PS51257">
    <property type="entry name" value="PROKAR_LIPOPROTEIN"/>
    <property type="match status" value="1"/>
</dbReference>
<keyword evidence="6 7" id="KW-0560">Oxidoreductase</keyword>
<dbReference type="InterPro" id="IPR000960">
    <property type="entry name" value="Flavin_mOase"/>
</dbReference>
<dbReference type="Gene3D" id="3.50.50.60">
    <property type="entry name" value="FAD/NAD(P)-binding domain"/>
    <property type="match status" value="3"/>
</dbReference>
<protein>
    <recommendedName>
        <fullName evidence="7">Flavin-containing monooxygenase</fullName>
        <ecNumber evidence="7">1.-.-.-</ecNumber>
    </recommendedName>
</protein>
<evidence type="ECO:0000256" key="4">
    <source>
        <dbReference type="ARBA" id="ARBA00022827"/>
    </source>
</evidence>
<evidence type="ECO:0000256" key="3">
    <source>
        <dbReference type="ARBA" id="ARBA00022630"/>
    </source>
</evidence>
<evidence type="ECO:0000256" key="2">
    <source>
        <dbReference type="ARBA" id="ARBA00009183"/>
    </source>
</evidence>
<dbReference type="PANTHER" id="PTHR23023">
    <property type="entry name" value="DIMETHYLANILINE MONOOXYGENASE"/>
    <property type="match status" value="1"/>
</dbReference>
<dbReference type="EMBL" id="JAEACU010000009">
    <property type="protein sequence ID" value="KAH7518278.1"/>
    <property type="molecule type" value="Genomic_DNA"/>
</dbReference>
<proteinExistence type="inferred from homology"/>
<keyword evidence="4 7" id="KW-0274">FAD</keyword>
<keyword evidence="5" id="KW-0521">NADP</keyword>
<dbReference type="Pfam" id="PF00743">
    <property type="entry name" value="FMO-like"/>
    <property type="match status" value="2"/>
</dbReference>
<name>A0A978UTS8_ZIZJJ</name>
<comment type="cofactor">
    <cofactor evidence="1 7">
        <name>FAD</name>
        <dbReference type="ChEBI" id="CHEBI:57692"/>
    </cofactor>
</comment>
<dbReference type="EC" id="1.-.-.-" evidence="7"/>
<dbReference type="SUPFAM" id="SSF51905">
    <property type="entry name" value="FAD/NAD(P)-binding domain"/>
    <property type="match status" value="3"/>
</dbReference>
<dbReference type="GO" id="GO:0050660">
    <property type="term" value="F:flavin adenine dinucleotide binding"/>
    <property type="evidence" value="ECO:0007669"/>
    <property type="project" value="InterPro"/>
</dbReference>
<keyword evidence="7" id="KW-0503">Monooxygenase</keyword>
<dbReference type="FunFam" id="3.50.50.60:FF:000226">
    <property type="entry name" value="Flavin-containing monooxygenase"/>
    <property type="match status" value="1"/>
</dbReference>
<dbReference type="InterPro" id="IPR036188">
    <property type="entry name" value="FAD/NAD-bd_sf"/>
</dbReference>
<dbReference type="Proteomes" id="UP000813462">
    <property type="component" value="Unassembled WGS sequence"/>
</dbReference>
<gene>
    <name evidence="8" type="ORF">FEM48_Zijuj09G0154500</name>
</gene>
<comment type="caution">
    <text evidence="8">The sequence shown here is derived from an EMBL/GenBank/DDBJ whole genome shotgun (WGS) entry which is preliminary data.</text>
</comment>
<evidence type="ECO:0000313" key="9">
    <source>
        <dbReference type="Proteomes" id="UP000813462"/>
    </source>
</evidence>
<sequence length="685" mass="78069">MERKVAIIGAGVSGLLACKYTLQTTPKPVYQFSDFPWLASVTEDFPSPHPVFDYIESYARHFDLLKHIKFNAKVLEYEGLSEEEIQCWSIWGGNRKPFSSNGKWKIQVQDTQLTSTDDQIVSSSFLFGLPPYQPPYPIIYSFDDHNGSSRHFSTPFETQLQNMERKVAIIGAGISGLLACKYTLSKGFKPIVFESRGGIGGVWIKTVETTKLQTPKPVYQFSDFPWPASVAEDFPNQHQVFDYIESYARHFDLLKHIKFNTKVLGIEYEGPSEEKMQCWSLWGGNGEPFSSNGKWKIQVQDTQLPSTDDQVYHVDFVILCIGRFSDVPNIPEFPQNKGPQAFHGKVIHSMDYTAMDNKSAAEFVKGKQVTVVGFQKSAMDIAIECSDANGGEGVEKPCTVIYKTEHWNVPDYLPWGFPLAFLYLNRFSELLVHKPGEGILLSLLATMLSPLRWAISKFVESHIKKKLRLAKYGMVPKHSFLQEISSCLISTVPEKFYDRVEEGSIVLKKSANLSFCQDGVLVDGEVNPRKTDLVILATGFRGDEKLKDIFLSSIFKDIVFGSPNAAMPLYRECIHPRIPQLAIIGFSESVSNLYTSEMRCKWLSELLDGTFKLPSIKEMEKDMRKWDKYMKEYSGQYYRRSCIGALHIWYNDQLCKDMGWKPKRKKSFFAELFEPYGPMDYAVLN</sequence>
<dbReference type="PIRSF" id="PIRSF000332">
    <property type="entry name" value="FMO"/>
    <property type="match status" value="1"/>
</dbReference>
<evidence type="ECO:0000256" key="6">
    <source>
        <dbReference type="ARBA" id="ARBA00023002"/>
    </source>
</evidence>
<accession>A0A978UTS8</accession>